<evidence type="ECO:0000256" key="3">
    <source>
        <dbReference type="ARBA" id="ARBA00022801"/>
    </source>
</evidence>
<protein>
    <recommendedName>
        <fullName evidence="2">glutaminase</fullName>
        <ecNumber evidence="2">3.5.1.2</ecNumber>
    </recommendedName>
</protein>
<feature type="active site" description="Charge relay system" evidence="7">
    <location>
        <position position="198"/>
    </location>
</feature>
<dbReference type="GO" id="GO:0042823">
    <property type="term" value="P:pyridoxal phosphate biosynthetic process"/>
    <property type="evidence" value="ECO:0007669"/>
    <property type="project" value="InterPro"/>
</dbReference>
<dbReference type="PROSITE" id="PS51273">
    <property type="entry name" value="GATASE_TYPE_1"/>
    <property type="match status" value="1"/>
</dbReference>
<dbReference type="EC" id="3.5.1.2" evidence="2"/>
<evidence type="ECO:0000256" key="4">
    <source>
        <dbReference type="ARBA" id="ARBA00022962"/>
    </source>
</evidence>
<keyword evidence="9" id="KW-1185">Reference proteome</keyword>
<evidence type="ECO:0000256" key="2">
    <source>
        <dbReference type="ARBA" id="ARBA00012918"/>
    </source>
</evidence>
<feature type="active site" description="Charge relay system" evidence="7">
    <location>
        <position position="200"/>
    </location>
</feature>
<keyword evidence="3" id="KW-0378">Hydrolase</keyword>
<evidence type="ECO:0000313" key="9">
    <source>
        <dbReference type="Proteomes" id="UP000675881"/>
    </source>
</evidence>
<evidence type="ECO:0000256" key="6">
    <source>
        <dbReference type="ARBA" id="ARBA00049534"/>
    </source>
</evidence>
<dbReference type="GO" id="GO:0004359">
    <property type="term" value="F:glutaminase activity"/>
    <property type="evidence" value="ECO:0007669"/>
    <property type="project" value="UniProtKB-EC"/>
</dbReference>
<dbReference type="OrthoDB" id="7773410at2759"/>
<dbReference type="PANTHER" id="PTHR31559">
    <property type="entry name" value="PYRIDOXAL 5'-PHOSPHATE SYNTHASE SUBUNIT SNO"/>
    <property type="match status" value="1"/>
</dbReference>
<comment type="similarity">
    <text evidence="1">Belongs to the glutaminase PdxT/SNO family.</text>
</comment>
<dbReference type="Pfam" id="PF01174">
    <property type="entry name" value="SNO"/>
    <property type="match status" value="2"/>
</dbReference>
<dbReference type="InterPro" id="IPR002161">
    <property type="entry name" value="PdxT/SNO"/>
</dbReference>
<dbReference type="InterPro" id="IPR021196">
    <property type="entry name" value="PdxT/SNO_CS"/>
</dbReference>
<evidence type="ECO:0000313" key="8">
    <source>
        <dbReference type="EMBL" id="CAF2966286.1"/>
    </source>
</evidence>
<dbReference type="Gene3D" id="3.40.50.880">
    <property type="match status" value="2"/>
</dbReference>
<evidence type="ECO:0000256" key="5">
    <source>
        <dbReference type="ARBA" id="ARBA00023239"/>
    </source>
</evidence>
<dbReference type="EMBL" id="HG994585">
    <property type="protein sequence ID" value="CAF2966286.1"/>
    <property type="molecule type" value="Genomic_DNA"/>
</dbReference>
<evidence type="ECO:0000256" key="7">
    <source>
        <dbReference type="PIRSR" id="PIRSR005639-1"/>
    </source>
</evidence>
<dbReference type="InterPro" id="IPR029062">
    <property type="entry name" value="Class_I_gatase-like"/>
</dbReference>
<dbReference type="PROSITE" id="PS51130">
    <property type="entry name" value="PDXT_SNO_2"/>
    <property type="match status" value="1"/>
</dbReference>
<dbReference type="Proteomes" id="UP000675881">
    <property type="component" value="Chromosome 6"/>
</dbReference>
<dbReference type="PROSITE" id="PS01236">
    <property type="entry name" value="PDXT_SNO_1"/>
    <property type="match status" value="1"/>
</dbReference>
<keyword evidence="4" id="KW-0315">Glutamine amidotransferase</keyword>
<evidence type="ECO:0000256" key="1">
    <source>
        <dbReference type="ARBA" id="ARBA00008345"/>
    </source>
</evidence>
<dbReference type="GO" id="GO:0005829">
    <property type="term" value="C:cytosol"/>
    <property type="evidence" value="ECO:0007669"/>
    <property type="project" value="TreeGrafter"/>
</dbReference>
<dbReference type="GO" id="GO:1903600">
    <property type="term" value="C:glutaminase complex"/>
    <property type="evidence" value="ECO:0007669"/>
    <property type="project" value="TreeGrafter"/>
</dbReference>
<dbReference type="SUPFAM" id="SSF52317">
    <property type="entry name" value="Class I glutamine amidotransferase-like"/>
    <property type="match status" value="1"/>
</dbReference>
<dbReference type="PIRSF" id="PIRSF005639">
    <property type="entry name" value="Glut_amidoT_SNO"/>
    <property type="match status" value="1"/>
</dbReference>
<sequence>MDIPTICERYYKTTLNKIYLQISKMGGKKLQIGVLAVQGSFEEHVKALNQVSNVSNRYDIHVFEIRCKDDITENMEGLIIPGGESTTLSVFFKDQEFFEKIKVWINNEKHFVWGTCMGMILLSDEITDQKVGRTNTDWRYQDKNSFPDFHGIFIRAPGVISLLDDSKVQILANLRNSQTGEKEIVAVRQGRLLACSFHPELTKDYRFHQYFVDIIATREI</sequence>
<gene>
    <name evidence="8" type="ORF">LSAA_11113</name>
</gene>
<dbReference type="AlphaFoldDB" id="A0A7R8CXZ0"/>
<organism evidence="8 9">
    <name type="scientific">Lepeophtheirus salmonis</name>
    <name type="common">Salmon louse</name>
    <name type="synonym">Caligus salmonis</name>
    <dbReference type="NCBI Taxonomy" id="72036"/>
    <lineage>
        <taxon>Eukaryota</taxon>
        <taxon>Metazoa</taxon>
        <taxon>Ecdysozoa</taxon>
        <taxon>Arthropoda</taxon>
        <taxon>Crustacea</taxon>
        <taxon>Multicrustacea</taxon>
        <taxon>Hexanauplia</taxon>
        <taxon>Copepoda</taxon>
        <taxon>Siphonostomatoida</taxon>
        <taxon>Caligidae</taxon>
        <taxon>Lepeophtheirus</taxon>
    </lineage>
</organism>
<dbReference type="GO" id="GO:0008614">
    <property type="term" value="P:pyridoxine metabolic process"/>
    <property type="evidence" value="ECO:0007669"/>
    <property type="project" value="TreeGrafter"/>
</dbReference>
<accession>A0A7R8CXZ0</accession>
<proteinExistence type="inferred from homology"/>
<keyword evidence="5 8" id="KW-0456">Lyase</keyword>
<comment type="catalytic activity">
    <reaction evidence="6">
        <text>L-glutamine + H2O = L-glutamate + NH4(+)</text>
        <dbReference type="Rhea" id="RHEA:15889"/>
        <dbReference type="ChEBI" id="CHEBI:15377"/>
        <dbReference type="ChEBI" id="CHEBI:28938"/>
        <dbReference type="ChEBI" id="CHEBI:29985"/>
        <dbReference type="ChEBI" id="CHEBI:58359"/>
        <dbReference type="EC" id="3.5.1.2"/>
    </reaction>
</comment>
<name>A0A7R8CXZ0_LEPSM</name>
<feature type="active site" description="Nucleophile" evidence="7">
    <location>
        <position position="116"/>
    </location>
</feature>
<dbReference type="GO" id="GO:0016829">
    <property type="term" value="F:lyase activity"/>
    <property type="evidence" value="ECO:0007669"/>
    <property type="project" value="UniProtKB-KW"/>
</dbReference>
<reference evidence="8" key="1">
    <citation type="submission" date="2021-02" db="EMBL/GenBank/DDBJ databases">
        <authorList>
            <person name="Bekaert M."/>
        </authorList>
    </citation>
    <scope>NUCLEOTIDE SEQUENCE</scope>
    <source>
        <strain evidence="8">IoA-00</strain>
    </source>
</reference>
<dbReference type="PANTHER" id="PTHR31559:SF0">
    <property type="entry name" value="PYRIDOXAL 5'-PHOSPHATE SYNTHASE SUBUNIT SNO1-RELATED"/>
    <property type="match status" value="1"/>
</dbReference>